<dbReference type="AlphaFoldDB" id="A0A6J4N0Y3"/>
<gene>
    <name evidence="2" type="ORF">AVDCRST_MAG93-8465</name>
</gene>
<sequence length="138" mass="14265">MNIIRGAALLYASVSVGVVAFQIALAVGVPWGKYAMGGAFPGQFPPALRIAALVQAIVLAALAAIVMARAGLILNGWSRRAPWLVWLVVAFAAVGVVLNVITPSGGERAIWAPVTLLLLLSSLIVAIKSAGNGRLRTL</sequence>
<name>A0A6J4N0Y3_9CHLR</name>
<evidence type="ECO:0000313" key="2">
    <source>
        <dbReference type="EMBL" id="CAA9371491.1"/>
    </source>
</evidence>
<feature type="transmembrane region" description="Helical" evidence="1">
    <location>
        <begin position="50"/>
        <end position="72"/>
    </location>
</feature>
<proteinExistence type="predicted"/>
<keyword evidence="1" id="KW-0812">Transmembrane</keyword>
<feature type="transmembrane region" description="Helical" evidence="1">
    <location>
        <begin position="108"/>
        <end position="127"/>
    </location>
</feature>
<evidence type="ECO:0000256" key="1">
    <source>
        <dbReference type="SAM" id="Phobius"/>
    </source>
</evidence>
<keyword evidence="1" id="KW-1133">Transmembrane helix</keyword>
<reference evidence="2" key="1">
    <citation type="submission" date="2020-02" db="EMBL/GenBank/DDBJ databases">
        <authorList>
            <person name="Meier V. D."/>
        </authorList>
    </citation>
    <scope>NUCLEOTIDE SEQUENCE</scope>
    <source>
        <strain evidence="2">AVDCRST_MAG93</strain>
    </source>
</reference>
<keyword evidence="1" id="KW-0472">Membrane</keyword>
<feature type="transmembrane region" description="Helical" evidence="1">
    <location>
        <begin position="84"/>
        <end position="102"/>
    </location>
</feature>
<protein>
    <submittedName>
        <fullName evidence="2">Uncharacterized protein</fullName>
    </submittedName>
</protein>
<organism evidence="2">
    <name type="scientific">uncultured Chloroflexia bacterium</name>
    <dbReference type="NCBI Taxonomy" id="1672391"/>
    <lineage>
        <taxon>Bacteria</taxon>
        <taxon>Bacillati</taxon>
        <taxon>Chloroflexota</taxon>
        <taxon>Chloroflexia</taxon>
        <taxon>environmental samples</taxon>
    </lineage>
</organism>
<dbReference type="EMBL" id="CADCTR010002855">
    <property type="protein sequence ID" value="CAA9371491.1"/>
    <property type="molecule type" value="Genomic_DNA"/>
</dbReference>
<accession>A0A6J4N0Y3</accession>